<dbReference type="InterPro" id="IPR012337">
    <property type="entry name" value="RNaseH-like_sf"/>
</dbReference>
<evidence type="ECO:0000313" key="3">
    <source>
        <dbReference type="EMBL" id="GJT72049.1"/>
    </source>
</evidence>
<dbReference type="Pfam" id="PF00078">
    <property type="entry name" value="RVT_1"/>
    <property type="match status" value="1"/>
</dbReference>
<dbReference type="InterPro" id="IPR043128">
    <property type="entry name" value="Rev_trsase/Diguanyl_cyclase"/>
</dbReference>
<evidence type="ECO:0000313" key="4">
    <source>
        <dbReference type="Proteomes" id="UP001151760"/>
    </source>
</evidence>
<evidence type="ECO:0000259" key="2">
    <source>
        <dbReference type="Pfam" id="PF17919"/>
    </source>
</evidence>
<comment type="caution">
    <text evidence="3">The sequence shown here is derived from an EMBL/GenBank/DDBJ whole genome shotgun (WGS) entry which is preliminary data.</text>
</comment>
<keyword evidence="3" id="KW-0695">RNA-directed DNA polymerase</keyword>
<dbReference type="Pfam" id="PF17919">
    <property type="entry name" value="RT_RNaseH_2"/>
    <property type="match status" value="1"/>
</dbReference>
<dbReference type="InterPro" id="IPR000477">
    <property type="entry name" value="RT_dom"/>
</dbReference>
<dbReference type="Gene3D" id="3.30.70.270">
    <property type="match status" value="1"/>
</dbReference>
<dbReference type="InterPro" id="IPR053134">
    <property type="entry name" value="RNA-dir_DNA_polymerase"/>
</dbReference>
<reference evidence="3" key="1">
    <citation type="journal article" date="2022" name="Int. J. Mol. Sci.">
        <title>Draft Genome of Tanacetum Coccineum: Genomic Comparison of Closely Related Tanacetum-Family Plants.</title>
        <authorList>
            <person name="Yamashiro T."/>
            <person name="Shiraishi A."/>
            <person name="Nakayama K."/>
            <person name="Satake H."/>
        </authorList>
    </citation>
    <scope>NUCLEOTIDE SEQUENCE</scope>
</reference>
<feature type="domain" description="Reverse transcriptase" evidence="1">
    <location>
        <begin position="187"/>
        <end position="272"/>
    </location>
</feature>
<dbReference type="InterPro" id="IPR036397">
    <property type="entry name" value="RNaseH_sf"/>
</dbReference>
<name>A0ABQ5GAE8_9ASTR</name>
<keyword evidence="3" id="KW-0808">Transferase</keyword>
<dbReference type="EMBL" id="BQNB010018223">
    <property type="protein sequence ID" value="GJT72049.1"/>
    <property type="molecule type" value="Genomic_DNA"/>
</dbReference>
<feature type="domain" description="Reverse transcriptase/retrotransposon-derived protein RNase H-like" evidence="2">
    <location>
        <begin position="301"/>
        <end position="380"/>
    </location>
</feature>
<organism evidence="3 4">
    <name type="scientific">Tanacetum coccineum</name>
    <dbReference type="NCBI Taxonomy" id="301880"/>
    <lineage>
        <taxon>Eukaryota</taxon>
        <taxon>Viridiplantae</taxon>
        <taxon>Streptophyta</taxon>
        <taxon>Embryophyta</taxon>
        <taxon>Tracheophyta</taxon>
        <taxon>Spermatophyta</taxon>
        <taxon>Magnoliopsida</taxon>
        <taxon>eudicotyledons</taxon>
        <taxon>Gunneridae</taxon>
        <taxon>Pentapetalae</taxon>
        <taxon>asterids</taxon>
        <taxon>campanulids</taxon>
        <taxon>Asterales</taxon>
        <taxon>Asteraceae</taxon>
        <taxon>Asteroideae</taxon>
        <taxon>Anthemideae</taxon>
        <taxon>Anthemidinae</taxon>
        <taxon>Tanacetum</taxon>
    </lineage>
</organism>
<protein>
    <submittedName>
        <fullName evidence="3">Reverse transcriptase domain-containing protein</fullName>
    </submittedName>
</protein>
<dbReference type="Pfam" id="PF08284">
    <property type="entry name" value="RVP_2"/>
    <property type="match status" value="1"/>
</dbReference>
<dbReference type="GO" id="GO:0003964">
    <property type="term" value="F:RNA-directed DNA polymerase activity"/>
    <property type="evidence" value="ECO:0007669"/>
    <property type="project" value="UniProtKB-KW"/>
</dbReference>
<dbReference type="InterPro" id="IPR043502">
    <property type="entry name" value="DNA/RNA_pol_sf"/>
</dbReference>
<keyword evidence="4" id="KW-1185">Reference proteome</keyword>
<gene>
    <name evidence="3" type="ORF">Tco_1031335</name>
</gene>
<dbReference type="SUPFAM" id="SSF56672">
    <property type="entry name" value="DNA/RNA polymerases"/>
    <property type="match status" value="1"/>
</dbReference>
<dbReference type="Gene3D" id="3.30.420.10">
    <property type="entry name" value="Ribonuclease H-like superfamily/Ribonuclease H"/>
    <property type="match status" value="1"/>
</dbReference>
<dbReference type="Gene3D" id="3.10.10.10">
    <property type="entry name" value="HIV Type 1 Reverse Transcriptase, subunit A, domain 1"/>
    <property type="match status" value="2"/>
</dbReference>
<dbReference type="Proteomes" id="UP001151760">
    <property type="component" value="Unassembled WGS sequence"/>
</dbReference>
<dbReference type="PANTHER" id="PTHR24559:SF427">
    <property type="entry name" value="RNA-DIRECTED DNA POLYMERASE"/>
    <property type="match status" value="1"/>
</dbReference>
<keyword evidence="3" id="KW-0548">Nucleotidyltransferase</keyword>
<sequence>MPVELGSFDVIIGMDWLEKYHAVIICDEKIIRIPYGDEMLIIRGDDCDNGSKSKLSIISCTNTQKYMQKGCQVYLAQVTTKKAEDKSEEKRLEDVPIVREFPKVFPEDLPRLPPARQVEFKIDLVPGAAPIARSSYRLAPAEMQELSTQLQELSDKGFIRPSSLPWGAPVLFFKKKDGSFQMCIDYLYFKIDLRSGYHQLRVHEEYIPKTAFRTCYGHYEFQVMPFGLTNAPAVFMDLMNQVCNSYLDRFVIVYIDDILIYSKSIKEHEGHVIDGEGICVDPAKIESIRDWASPKTPTKIQAAFPWLKQKLCSAPILALPDGSKNFVLYCDASHKGLVAVLMQKEKVIAYISCQLKVQEKKYTTHNLELGVVIVDRLTKSAHFLPMREDDSLEKLMGHYLKEIVSRHRVPVLIIFDHDRRFTSHFWWSLHKALVTISALRLHRLKRYMGASVDHQFAGLKLGTVSSLAQRSSTRQLRRLFKSRAVFELPVIVKRAMPTVHSTFHVSNLKKCLSDETLYIPLDEIQINDKLQFTEEHVEIMDREVKRLKQSRIPIVKVRWNSRRGPEFTWEREDQMQKKYPHLFANIVFASNKLCEQSSYNRERM</sequence>
<dbReference type="PANTHER" id="PTHR24559">
    <property type="entry name" value="TRANSPOSON TY3-I GAG-POL POLYPROTEIN"/>
    <property type="match status" value="1"/>
</dbReference>
<accession>A0ABQ5GAE8</accession>
<evidence type="ECO:0000259" key="1">
    <source>
        <dbReference type="Pfam" id="PF00078"/>
    </source>
</evidence>
<reference evidence="3" key="2">
    <citation type="submission" date="2022-01" db="EMBL/GenBank/DDBJ databases">
        <authorList>
            <person name="Yamashiro T."/>
            <person name="Shiraishi A."/>
            <person name="Satake H."/>
            <person name="Nakayama K."/>
        </authorList>
    </citation>
    <scope>NUCLEOTIDE SEQUENCE</scope>
</reference>
<dbReference type="CDD" id="cd01647">
    <property type="entry name" value="RT_LTR"/>
    <property type="match status" value="1"/>
</dbReference>
<proteinExistence type="predicted"/>
<dbReference type="InterPro" id="IPR041577">
    <property type="entry name" value="RT_RNaseH_2"/>
</dbReference>
<dbReference type="SUPFAM" id="SSF53098">
    <property type="entry name" value="Ribonuclease H-like"/>
    <property type="match status" value="1"/>
</dbReference>